<feature type="domain" description="Peptidase C1A papain C-terminal" evidence="5">
    <location>
        <begin position="112"/>
        <end position="289"/>
    </location>
</feature>
<dbReference type="PROSITE" id="PS00639">
    <property type="entry name" value="THIOL_PROTEASE_HIS"/>
    <property type="match status" value="1"/>
</dbReference>
<evidence type="ECO:0000259" key="5">
    <source>
        <dbReference type="SMART" id="SM00645"/>
    </source>
</evidence>
<gene>
    <name evidence="7" type="ORF">Pmar_PMAR015860</name>
</gene>
<dbReference type="Gene3D" id="3.90.70.10">
    <property type="entry name" value="Cysteine proteinases"/>
    <property type="match status" value="1"/>
</dbReference>
<dbReference type="MEROPS" id="C01.113"/>
<dbReference type="PROSITE" id="PS00139">
    <property type="entry name" value="THIOL_PROTEASE_CYS"/>
    <property type="match status" value="1"/>
</dbReference>
<dbReference type="InterPro" id="IPR000668">
    <property type="entry name" value="Peptidase_C1A_C"/>
</dbReference>
<dbReference type="SUPFAM" id="SSF54001">
    <property type="entry name" value="Cysteine proteinases"/>
    <property type="match status" value="1"/>
</dbReference>
<dbReference type="InterPro" id="IPR039417">
    <property type="entry name" value="Peptidase_C1A_papain-like"/>
</dbReference>
<dbReference type="InParanoid" id="C5K8B2"/>
<keyword evidence="4" id="KW-0732">Signal</keyword>
<accession>C5K8B2</accession>
<dbReference type="InterPro" id="IPR000169">
    <property type="entry name" value="Pept_cys_AS"/>
</dbReference>
<dbReference type="AlphaFoldDB" id="C5K8B2"/>
<dbReference type="RefSeq" id="XP_002787505.1">
    <property type="nucleotide sequence ID" value="XM_002787459.1"/>
</dbReference>
<keyword evidence="8" id="KW-1185">Reference proteome</keyword>
<evidence type="ECO:0000313" key="8">
    <source>
        <dbReference type="Proteomes" id="UP000007800"/>
    </source>
</evidence>
<dbReference type="SMART" id="SM00848">
    <property type="entry name" value="Inhibitor_I29"/>
    <property type="match status" value="1"/>
</dbReference>
<dbReference type="OrthoDB" id="190265at2759"/>
<feature type="signal peptide" evidence="4">
    <location>
        <begin position="1"/>
        <end position="17"/>
    </location>
</feature>
<proteinExistence type="inferred from homology"/>
<evidence type="ECO:0000256" key="2">
    <source>
        <dbReference type="ARBA" id="ARBA00023145"/>
    </source>
</evidence>
<dbReference type="InterPro" id="IPR025660">
    <property type="entry name" value="Pept_his_AS"/>
</dbReference>
<dbReference type="Pfam" id="PF00112">
    <property type="entry name" value="Peptidase_C1"/>
    <property type="match status" value="1"/>
</dbReference>
<dbReference type="PANTHER" id="PTHR12411">
    <property type="entry name" value="CYSTEINE PROTEASE FAMILY C1-RELATED"/>
    <property type="match status" value="1"/>
</dbReference>
<dbReference type="OMA" id="GKCDASK"/>
<keyword evidence="2" id="KW-0865">Zymogen</keyword>
<dbReference type="InterPro" id="IPR013128">
    <property type="entry name" value="Peptidase_C1A"/>
</dbReference>
<dbReference type="InterPro" id="IPR038765">
    <property type="entry name" value="Papain-like_cys_pep_sf"/>
</dbReference>
<dbReference type="CDD" id="cd02248">
    <property type="entry name" value="Peptidase_C1A"/>
    <property type="match status" value="1"/>
</dbReference>
<dbReference type="EMBL" id="GG671101">
    <property type="protein sequence ID" value="EER19301.1"/>
    <property type="molecule type" value="Genomic_DNA"/>
</dbReference>
<dbReference type="GO" id="GO:0006508">
    <property type="term" value="P:proteolysis"/>
    <property type="evidence" value="ECO:0007669"/>
    <property type="project" value="InterPro"/>
</dbReference>
<dbReference type="GeneID" id="9039553"/>
<organism evidence="8">
    <name type="scientific">Perkinsus marinus (strain ATCC 50983 / TXsc)</name>
    <dbReference type="NCBI Taxonomy" id="423536"/>
    <lineage>
        <taxon>Eukaryota</taxon>
        <taxon>Sar</taxon>
        <taxon>Alveolata</taxon>
        <taxon>Perkinsozoa</taxon>
        <taxon>Perkinsea</taxon>
        <taxon>Perkinsida</taxon>
        <taxon>Perkinsidae</taxon>
        <taxon>Perkinsus</taxon>
    </lineage>
</organism>
<dbReference type="InterPro" id="IPR013201">
    <property type="entry name" value="Prot_inhib_I29"/>
</dbReference>
<evidence type="ECO:0000256" key="1">
    <source>
        <dbReference type="ARBA" id="ARBA00008455"/>
    </source>
</evidence>
<comment type="similarity">
    <text evidence="1">Belongs to the peptidase C1 family.</text>
</comment>
<feature type="chain" id="PRO_5007360987" evidence="4">
    <location>
        <begin position="18"/>
        <end position="289"/>
    </location>
</feature>
<dbReference type="Pfam" id="PF08246">
    <property type="entry name" value="Inhibitor_I29"/>
    <property type="match status" value="1"/>
</dbReference>
<dbReference type="EMBL" id="GG671101">
    <property type="protein sequence ID" value="EER19300.1"/>
    <property type="molecule type" value="Genomic_DNA"/>
</dbReference>
<dbReference type="RefSeq" id="XP_002787504.1">
    <property type="nucleotide sequence ID" value="XM_002787458.1"/>
</dbReference>
<protein>
    <submittedName>
        <fullName evidence="7">Cathepsin L, putative</fullName>
    </submittedName>
</protein>
<dbReference type="SMART" id="SM00645">
    <property type="entry name" value="Pept_C1"/>
    <property type="match status" value="1"/>
</dbReference>
<keyword evidence="3" id="KW-1015">Disulfide bond</keyword>
<evidence type="ECO:0000313" key="7">
    <source>
        <dbReference type="EMBL" id="EER19300.1"/>
    </source>
</evidence>
<dbReference type="PRINTS" id="PR00705">
    <property type="entry name" value="PAPAIN"/>
</dbReference>
<dbReference type="Proteomes" id="UP000007800">
    <property type="component" value="Unassembled WGS sequence"/>
</dbReference>
<evidence type="ECO:0000259" key="6">
    <source>
        <dbReference type="SMART" id="SM00848"/>
    </source>
</evidence>
<feature type="domain" description="Cathepsin propeptide inhibitor" evidence="6">
    <location>
        <begin position="27"/>
        <end position="83"/>
    </location>
</feature>
<sequence>MSSILTVLLAFLPLYESLDVDTAGLAFLGFQKKYGKSYESGEEEIKRAAIFQDNLDYIQKVNAQNLSYKLAVNEFADLTFEEFAAVRLSSIETHGEMERDGFVDESGTDPTLPSSVDWRDKNVLTPVKDQGNCGSCWAFAVTGALEAKHAIATGELLSFSEQQLVDCSRSYGNHGCQGGLPRFAYNYIRDHGIDQESTYPYNIWSESCNQSLEKRADGLPVGEVTGYKYLPQTDKALMGALVAAPVSLGMVAESSLQFYHSGVYSSPMCHGQLNHGVVAVGYGADEGQE</sequence>
<dbReference type="GO" id="GO:0008234">
    <property type="term" value="F:cysteine-type peptidase activity"/>
    <property type="evidence" value="ECO:0007669"/>
    <property type="project" value="InterPro"/>
</dbReference>
<name>C5K8B2_PERM5</name>
<dbReference type="FunFam" id="3.90.70.10:FF:000332">
    <property type="entry name" value="Cathepsin L1"/>
    <property type="match status" value="1"/>
</dbReference>
<evidence type="ECO:0000256" key="4">
    <source>
        <dbReference type="SAM" id="SignalP"/>
    </source>
</evidence>
<reference evidence="7 8" key="1">
    <citation type="submission" date="2008-07" db="EMBL/GenBank/DDBJ databases">
        <authorList>
            <person name="El-Sayed N."/>
            <person name="Caler E."/>
            <person name="Inman J."/>
            <person name="Amedeo P."/>
            <person name="Hass B."/>
            <person name="Wortman J."/>
        </authorList>
    </citation>
    <scope>NUCLEOTIDE SEQUENCE [LARGE SCALE GENOMIC DNA]</scope>
    <source>
        <strain evidence="7">ATCC 50983</strain>
        <strain evidence="8">ATCC 50983 / TXsc</strain>
    </source>
</reference>
<evidence type="ECO:0000256" key="3">
    <source>
        <dbReference type="ARBA" id="ARBA00023157"/>
    </source>
</evidence>